<dbReference type="AlphaFoldDB" id="A0A6I8TPG0"/>
<accession>A0A6I8TPG0</accession>
<dbReference type="Pfam" id="PF03722">
    <property type="entry name" value="Hemocyanin_N"/>
    <property type="match status" value="1"/>
</dbReference>
<dbReference type="Pfam" id="PF03723">
    <property type="entry name" value="Hemocyanin_C"/>
    <property type="match status" value="1"/>
</dbReference>
<dbReference type="GO" id="GO:0097009">
    <property type="term" value="P:energy homeostasis"/>
    <property type="evidence" value="ECO:0007669"/>
    <property type="project" value="UniProtKB-ARBA"/>
</dbReference>
<name>A0A6I8TPG0_AEDAE</name>
<dbReference type="SUPFAM" id="SSF48056">
    <property type="entry name" value="Di-copper centre-containing domain"/>
    <property type="match status" value="1"/>
</dbReference>
<dbReference type="GO" id="GO:0045735">
    <property type="term" value="F:nutrient reservoir activity"/>
    <property type="evidence" value="ECO:0007669"/>
    <property type="project" value="UniProtKB-KW"/>
</dbReference>
<dbReference type="Gene3D" id="2.60.40.1520">
    <property type="entry name" value="Hemocyanin, C-terminal domain"/>
    <property type="match status" value="1"/>
</dbReference>
<dbReference type="SUPFAM" id="SSF81296">
    <property type="entry name" value="E set domains"/>
    <property type="match status" value="1"/>
</dbReference>
<evidence type="ECO:0000259" key="2">
    <source>
        <dbReference type="Pfam" id="PF00372"/>
    </source>
</evidence>
<keyword evidence="1" id="KW-0758">Storage protein</keyword>
<dbReference type="PANTHER" id="PTHR11511">
    <property type="entry name" value="LARVAL STORAGE PROTEIN/PHENOLOXIDASE"/>
    <property type="match status" value="1"/>
</dbReference>
<evidence type="ECO:0000259" key="3">
    <source>
        <dbReference type="Pfam" id="PF03722"/>
    </source>
</evidence>
<dbReference type="SUPFAM" id="SSF48050">
    <property type="entry name" value="Hemocyanin, N-terminal domain"/>
    <property type="match status" value="1"/>
</dbReference>
<dbReference type="InterPro" id="IPR037020">
    <property type="entry name" value="Hemocyanin_C_sf"/>
</dbReference>
<dbReference type="EnsemblMetazoa" id="AAEL013983-RB">
    <property type="protein sequence ID" value="AAEL013983-PB"/>
    <property type="gene ID" value="AAEL013983"/>
</dbReference>
<protein>
    <submittedName>
        <fullName evidence="5">Uncharacterized protein</fullName>
    </submittedName>
</protein>
<dbReference type="InterPro" id="IPR036697">
    <property type="entry name" value="Hemocyanin_N_sf"/>
</dbReference>
<organism evidence="5 6">
    <name type="scientific">Aedes aegypti</name>
    <name type="common">Yellowfever mosquito</name>
    <name type="synonym">Culex aegypti</name>
    <dbReference type="NCBI Taxonomy" id="7159"/>
    <lineage>
        <taxon>Eukaryota</taxon>
        <taxon>Metazoa</taxon>
        <taxon>Ecdysozoa</taxon>
        <taxon>Arthropoda</taxon>
        <taxon>Hexapoda</taxon>
        <taxon>Insecta</taxon>
        <taxon>Pterygota</taxon>
        <taxon>Neoptera</taxon>
        <taxon>Endopterygota</taxon>
        <taxon>Diptera</taxon>
        <taxon>Nematocera</taxon>
        <taxon>Culicoidea</taxon>
        <taxon>Culicidae</taxon>
        <taxon>Culicinae</taxon>
        <taxon>Aedini</taxon>
        <taxon>Aedes</taxon>
        <taxon>Stegomyia</taxon>
    </lineage>
</organism>
<dbReference type="InterPro" id="IPR005204">
    <property type="entry name" value="Hemocyanin_N"/>
</dbReference>
<feature type="domain" description="Hemocyanin C-terminal" evidence="4">
    <location>
        <begin position="439"/>
        <end position="682"/>
    </location>
</feature>
<feature type="domain" description="Hemocyanin middle" evidence="2">
    <location>
        <begin position="162"/>
        <end position="429"/>
    </location>
</feature>
<evidence type="ECO:0000313" key="6">
    <source>
        <dbReference type="Proteomes" id="UP000008820"/>
    </source>
</evidence>
<dbReference type="InterPro" id="IPR014756">
    <property type="entry name" value="Ig_E-set"/>
</dbReference>
<dbReference type="PRINTS" id="PR00187">
    <property type="entry name" value="HAEMOCYANIN"/>
</dbReference>
<dbReference type="GO" id="GO:0005615">
    <property type="term" value="C:extracellular space"/>
    <property type="evidence" value="ECO:0007669"/>
    <property type="project" value="UniProtKB-ARBA"/>
</dbReference>
<proteinExistence type="predicted"/>
<keyword evidence="6" id="KW-1185">Reference proteome</keyword>
<evidence type="ECO:0000256" key="1">
    <source>
        <dbReference type="ARBA" id="ARBA00022761"/>
    </source>
</evidence>
<dbReference type="FunCoup" id="A0A6I8TPG0">
    <property type="interactions" value="13"/>
</dbReference>
<evidence type="ECO:0000259" key="4">
    <source>
        <dbReference type="Pfam" id="PF03723"/>
    </source>
</evidence>
<dbReference type="Proteomes" id="UP000008820">
    <property type="component" value="Chromosome 3"/>
</dbReference>
<dbReference type="Gene3D" id="1.10.1280.10">
    <property type="entry name" value="Di-copper center containing domain from catechol oxidase"/>
    <property type="match status" value="1"/>
</dbReference>
<dbReference type="InterPro" id="IPR000896">
    <property type="entry name" value="Hemocyanin/hexamerin_mid_dom"/>
</dbReference>
<dbReference type="Pfam" id="PF00372">
    <property type="entry name" value="Hemocyanin_M"/>
    <property type="match status" value="1"/>
</dbReference>
<dbReference type="OrthoDB" id="6371642at2759"/>
<dbReference type="InterPro" id="IPR013788">
    <property type="entry name" value="Hemocyanin/hexamerin"/>
</dbReference>
<dbReference type="InterPro" id="IPR008922">
    <property type="entry name" value="Di-copper_centre_dom_sf"/>
</dbReference>
<dbReference type="PANTHER" id="PTHR11511:SF5">
    <property type="entry name" value="FAT-BODY PROTEIN 1-RELATED"/>
    <property type="match status" value="1"/>
</dbReference>
<reference evidence="5" key="2">
    <citation type="submission" date="2020-05" db="UniProtKB">
        <authorList>
            <consortium name="EnsemblMetazoa"/>
        </authorList>
    </citation>
    <scope>IDENTIFICATION</scope>
    <source>
        <strain evidence="5">LVP_AGWG</strain>
    </source>
</reference>
<evidence type="ECO:0000313" key="5">
    <source>
        <dbReference type="EnsemblMetazoa" id="AAEL013983-PB"/>
    </source>
</evidence>
<gene>
    <name evidence="5" type="primary">5579048</name>
</gene>
<dbReference type="Gene3D" id="1.20.1370.10">
    <property type="entry name" value="Hemocyanin, N-terminal domain"/>
    <property type="match status" value="1"/>
</dbReference>
<sequence length="692" mass="83484">MRLTVAAIALCLVVLTSAAYVPVEKSVTGFKYADKEFLVKQKFFFEVFRNIHLPLTFEEYMPYTKTWVFDETKYTNYKEVVEFFEYYKLGFLPKGEIFTIYNEDYMKQTYLLFNFFYNAADWETFYKNVIWARENINEGMFIYALTMATFHRPDLKGIVLPAIYEIYPYYFFNTDMVHKAMYKKLYEPKFGFVSNGKYNVVYSNFTATYPIDYFGEDKLSYFTEDIGLNSYYYYFMMDYPFFVGESKFNLFKDRRGELYLYMYQQLIARYYLERQANFLGPIEEFSWDQPIKTGYSPKLSYWNGLPFYGRNDYYSLPKDQYYKLDKLKDYEARIRQVIDQGYMYLDDGTKIDFRKPESIDYLGNLVSANPDSYDTDYYKYIEFFARLMYSGSDYFYSGSKVWPSALMHFETSMRDPFFYQLYYRILSYYWQFKSYLPYYTFDELNFKGVEIKNVAFDKLMTYFEYFDADISNAIPMGFSSDKFFDFSVFARQKRINHKPFTYTMDIFSEFAGKGVVRMYMGPKFYDFKQLQYLKKYFFEVDQYVYDFVVGKNTIVRNSRDYYWSVRDRTTYSDLYKKVMMAYKGQDKFVLDMSEAHCGFPDRLLLPKGLPSGFEMTFYFIVTPYYAPKVEQFSTYDYSYSCGVGSGSKYIDDLPFGFPFDREINFTYFFTKNMYFKDVLVYHTDDMKLNSSF</sequence>
<dbReference type="InParanoid" id="A0A6I8TPG0"/>
<feature type="domain" description="Hemocyanin N-terminal" evidence="3">
    <location>
        <begin position="37"/>
        <end position="157"/>
    </location>
</feature>
<reference evidence="5 6" key="1">
    <citation type="submission" date="2017-06" db="EMBL/GenBank/DDBJ databases">
        <title>Aedes aegypti genome working group (AGWG) sequencing and assembly.</title>
        <authorList>
            <consortium name="Aedes aegypti Genome Working Group (AGWG)"/>
            <person name="Matthews B.J."/>
        </authorList>
    </citation>
    <scope>NUCLEOTIDE SEQUENCE [LARGE SCALE GENOMIC DNA]</scope>
    <source>
        <strain evidence="5 6">LVP_AGWG</strain>
    </source>
</reference>
<dbReference type="InterPro" id="IPR005203">
    <property type="entry name" value="Hemocyanin_C"/>
</dbReference>
<dbReference type="PROSITE" id="PS00210">
    <property type="entry name" value="HEMOCYANIN_2"/>
    <property type="match status" value="1"/>
</dbReference>